<dbReference type="Proteomes" id="UP000655588">
    <property type="component" value="Unassembled WGS sequence"/>
</dbReference>
<dbReference type="GO" id="GO:0007099">
    <property type="term" value="P:centriole replication"/>
    <property type="evidence" value="ECO:0007669"/>
    <property type="project" value="InterPro"/>
</dbReference>
<dbReference type="InterPro" id="IPR038923">
    <property type="entry name" value="Centrobin"/>
</dbReference>
<dbReference type="EMBL" id="WNWW01000298">
    <property type="protein sequence ID" value="KAF3426702.1"/>
    <property type="molecule type" value="Genomic_DNA"/>
</dbReference>
<protein>
    <recommendedName>
        <fullName evidence="4">Centrobin</fullName>
    </recommendedName>
</protein>
<gene>
    <name evidence="2" type="ORF">E2986_00475</name>
</gene>
<organism evidence="2 3">
    <name type="scientific">Frieseomelitta varia</name>
    <dbReference type="NCBI Taxonomy" id="561572"/>
    <lineage>
        <taxon>Eukaryota</taxon>
        <taxon>Metazoa</taxon>
        <taxon>Ecdysozoa</taxon>
        <taxon>Arthropoda</taxon>
        <taxon>Hexapoda</taxon>
        <taxon>Insecta</taxon>
        <taxon>Pterygota</taxon>
        <taxon>Neoptera</taxon>
        <taxon>Endopterygota</taxon>
        <taxon>Hymenoptera</taxon>
        <taxon>Apocrita</taxon>
        <taxon>Aculeata</taxon>
        <taxon>Apoidea</taxon>
        <taxon>Anthophila</taxon>
        <taxon>Apidae</taxon>
        <taxon>Frieseomelitta</taxon>
    </lineage>
</organism>
<sequence length="1059" mass="121120">MSDSDDTDVLLLIPPDLFLVPSSSESDVCSNQVKERYNNKRTGVISELVEHMQSLESRISAIESNNTSLDAILLNNSLESQIQSDSVGKFRQTLPKTKFSVSENCGLQNTPVKPSRSLSVPSTPNSHSLPNCINNSHQNDMNLGNRPFVSISTNATNANEHDEYKHDSLTSQSPVVVSSTACNVGFPHVTVTSSEGKFHSCSINCRNTNNICVKLPSKQLHSMPSTLLSTTEQLQSHSKTSIPEMELSEVDELLQEMEATELELSKRINRASKHHCIKEQNSTLSNESNSCLKSKDHDTTHRQSVIRKLEFKPYDSSESHDVLSLKSNKKSEVFADISLPYNDSFQMNETDKIISEFKTWEQNTQYQVSKTEEIESTDKSVNSNNIESVIKTTDVEKEELINQQISNVDSVNSINNLHNTQANNIHKKLDISLHNELVQCNTATKSTECNSLYLPESYKSLQQNGNVLYTNQVHDVPFVKNIAHASTNTEFLPRNNDVILLFITGNPKGFCHYQTFGKVMHCEHLIQELQKRLLEQQEKVAVALRVDNEKNELIAQFHNAWSKLKQQLHVLEIEHSALQTNLKNVTEKHQLEISEFQSQIKRCEGELSKALDLAAGYKEKNDIATKEKVKLLKNHADELENYKSFVQEAENRCEKLKVEYNKLVEKNQQSEETLRTVQQELRKERLKGGEVRNEMDVIHKALDTCEAELIILRQEKENLQLKLKEENNRNSILEEKNASLLSTLDDIKKAEKLARDETRYLVEQKAKIRSELQEIYQKQVDEVVKVKLQEFQTQLDAAESEFVEELKTRQQVIAECAARKIKDIIDKHKLEINLLEEKHKEEKTLCELQLAEALQKSSFLEAQLTSQRAAKSQLAEQLHSVMQKQWQQALQIISGGNMENLTPLQKIHAEKLFESKGPRKSESMPNCYTKISQESVKLMSHVPDEKNFLDQREYATTSFDETPLTSKRDSKDDLRKYVKMIAEMQQAKEEFPKITRSISSPPLTCREVPRKHYLRKEPNEDNIMWQPISETTENTIEFIPVSQKISTKGEQQKVKPPWK</sequence>
<comment type="caution">
    <text evidence="2">The sequence shown here is derived from an EMBL/GenBank/DDBJ whole genome shotgun (WGS) entry which is preliminary data.</text>
</comment>
<dbReference type="GO" id="GO:0005814">
    <property type="term" value="C:centriole"/>
    <property type="evidence" value="ECO:0007669"/>
    <property type="project" value="TreeGrafter"/>
</dbReference>
<accession>A0A833W7N6</accession>
<feature type="coiled-coil region" evidence="1">
    <location>
        <begin position="519"/>
        <end position="588"/>
    </location>
</feature>
<reference evidence="2" key="1">
    <citation type="submission" date="2019-11" db="EMBL/GenBank/DDBJ databases">
        <title>The nuclear and mitochondrial genomes of Frieseomelitta varia - a highly eusocial stingless bee (Meliponini) with a permanently sterile worker caste.</title>
        <authorList>
            <person name="Freitas F.C.P."/>
            <person name="Lourenco A.P."/>
            <person name="Nunes F.M.F."/>
            <person name="Paschoal A.R."/>
            <person name="Abreu F.C.P."/>
            <person name="Barbin F.O."/>
            <person name="Bataglia L."/>
            <person name="Cardoso-Junior C.A.M."/>
            <person name="Cervoni M.S."/>
            <person name="Silva S.R."/>
            <person name="Dalarmi F."/>
            <person name="Del Lama M.A."/>
            <person name="Depintor T.S."/>
            <person name="Ferreira K.M."/>
            <person name="Goria P.S."/>
            <person name="Jaskot M.C."/>
            <person name="Lago D.C."/>
            <person name="Luna-Lucena D."/>
            <person name="Moda L.M."/>
            <person name="Nascimento L."/>
            <person name="Pedrino M."/>
            <person name="Rabico F.O."/>
            <person name="Sanches F.C."/>
            <person name="Santos D.E."/>
            <person name="Santos C.G."/>
            <person name="Vieira J."/>
            <person name="Lopes T.F."/>
            <person name="Barchuk A.R."/>
            <person name="Hartfelder K."/>
            <person name="Simoes Z.L.P."/>
            <person name="Bitondi M.M.G."/>
            <person name="Pinheiro D.G."/>
        </authorList>
    </citation>
    <scope>NUCLEOTIDE SEQUENCE</scope>
    <source>
        <strain evidence="2">USP_RPSP 00005682</strain>
        <tissue evidence="2">Whole individual</tissue>
    </source>
</reference>
<evidence type="ECO:0000256" key="1">
    <source>
        <dbReference type="SAM" id="Coils"/>
    </source>
</evidence>
<dbReference type="GO" id="GO:0005813">
    <property type="term" value="C:centrosome"/>
    <property type="evidence" value="ECO:0007669"/>
    <property type="project" value="TreeGrafter"/>
</dbReference>
<proteinExistence type="predicted"/>
<dbReference type="GO" id="GO:1902017">
    <property type="term" value="P:regulation of cilium assembly"/>
    <property type="evidence" value="ECO:0007669"/>
    <property type="project" value="InterPro"/>
</dbReference>
<keyword evidence="1" id="KW-0175">Coiled coil</keyword>
<feature type="coiled-coil region" evidence="1">
    <location>
        <begin position="788"/>
        <end position="845"/>
    </location>
</feature>
<evidence type="ECO:0008006" key="4">
    <source>
        <dbReference type="Google" id="ProtNLM"/>
    </source>
</evidence>
<dbReference type="PANTHER" id="PTHR34439:SF1">
    <property type="entry name" value="CENTROBIN"/>
    <property type="match status" value="1"/>
</dbReference>
<evidence type="ECO:0000313" key="2">
    <source>
        <dbReference type="EMBL" id="KAF3426702.1"/>
    </source>
</evidence>
<evidence type="ECO:0000313" key="3">
    <source>
        <dbReference type="Proteomes" id="UP000655588"/>
    </source>
</evidence>
<name>A0A833W7N6_9HYME</name>
<dbReference type="GO" id="GO:0051299">
    <property type="term" value="P:centrosome separation"/>
    <property type="evidence" value="ECO:0007669"/>
    <property type="project" value="TreeGrafter"/>
</dbReference>
<dbReference type="GO" id="GO:1902410">
    <property type="term" value="P:mitotic cytokinetic process"/>
    <property type="evidence" value="ECO:0007669"/>
    <property type="project" value="TreeGrafter"/>
</dbReference>
<feature type="coiled-coil region" evidence="1">
    <location>
        <begin position="632"/>
        <end position="743"/>
    </location>
</feature>
<dbReference type="AlphaFoldDB" id="A0A833W7N6"/>
<keyword evidence="3" id="KW-1185">Reference proteome</keyword>
<dbReference type="PANTHER" id="PTHR34439">
    <property type="entry name" value="CENTROBIN"/>
    <property type="match status" value="1"/>
</dbReference>